<reference evidence="2 3" key="1">
    <citation type="journal article" date="2018" name="Front. Plant Sci.">
        <title>Red Clover (Trifolium pratense) and Zigzag Clover (T. medium) - A Picture of Genomic Similarities and Differences.</title>
        <authorList>
            <person name="Dluhosova J."/>
            <person name="Istvanek J."/>
            <person name="Nedelnik J."/>
            <person name="Repkova J."/>
        </authorList>
    </citation>
    <scope>NUCLEOTIDE SEQUENCE [LARGE SCALE GENOMIC DNA]</scope>
    <source>
        <strain evidence="3">cv. 10/8</strain>
        <tissue evidence="2">Leaf</tissue>
    </source>
</reference>
<dbReference type="Pfam" id="PF13966">
    <property type="entry name" value="zf-RVT"/>
    <property type="match status" value="1"/>
</dbReference>
<dbReference type="GO" id="GO:0004386">
    <property type="term" value="F:helicase activity"/>
    <property type="evidence" value="ECO:0007669"/>
    <property type="project" value="UniProtKB-KW"/>
</dbReference>
<dbReference type="AlphaFoldDB" id="A0A392RGQ5"/>
<evidence type="ECO:0000259" key="1">
    <source>
        <dbReference type="Pfam" id="PF13966"/>
    </source>
</evidence>
<keyword evidence="2" id="KW-0378">Hydrolase</keyword>
<keyword evidence="2" id="KW-0347">Helicase</keyword>
<dbReference type="Proteomes" id="UP000265520">
    <property type="component" value="Unassembled WGS sequence"/>
</dbReference>
<protein>
    <submittedName>
        <fullName evidence="2">Helicase-like protein</fullName>
    </submittedName>
</protein>
<dbReference type="EMBL" id="LXQA010221414">
    <property type="protein sequence ID" value="MCI35224.1"/>
    <property type="molecule type" value="Genomic_DNA"/>
</dbReference>
<dbReference type="InterPro" id="IPR026960">
    <property type="entry name" value="RVT-Znf"/>
</dbReference>
<proteinExistence type="predicted"/>
<evidence type="ECO:0000313" key="3">
    <source>
        <dbReference type="Proteomes" id="UP000265520"/>
    </source>
</evidence>
<accession>A0A392RGQ5</accession>
<dbReference type="PANTHER" id="PTHR36617">
    <property type="entry name" value="PROTEIN, PUTATIVE-RELATED"/>
    <property type="match status" value="1"/>
</dbReference>
<sequence length="116" mass="13276">MCKLGWEEGGAVWQWRRQLWVWEEEMLGECTGLLYDIVLQTNISDSWIWQHDIGGGYSVRGAYALLTTMDAVTAAVASHLIWLNQVPLKVSVLAWQLLRNRLPTKDNLVARNIISH</sequence>
<keyword evidence="2" id="KW-0547">Nucleotide-binding</keyword>
<evidence type="ECO:0000313" key="2">
    <source>
        <dbReference type="EMBL" id="MCI35224.1"/>
    </source>
</evidence>
<keyword evidence="3" id="KW-1185">Reference proteome</keyword>
<comment type="caution">
    <text evidence="2">The sequence shown here is derived from an EMBL/GenBank/DDBJ whole genome shotgun (WGS) entry which is preliminary data.</text>
</comment>
<dbReference type="PANTHER" id="PTHR36617:SF5">
    <property type="entry name" value="OS05G0421675 PROTEIN"/>
    <property type="match status" value="1"/>
</dbReference>
<name>A0A392RGQ5_9FABA</name>
<feature type="non-terminal residue" evidence="2">
    <location>
        <position position="116"/>
    </location>
</feature>
<organism evidence="2 3">
    <name type="scientific">Trifolium medium</name>
    <dbReference type="NCBI Taxonomy" id="97028"/>
    <lineage>
        <taxon>Eukaryota</taxon>
        <taxon>Viridiplantae</taxon>
        <taxon>Streptophyta</taxon>
        <taxon>Embryophyta</taxon>
        <taxon>Tracheophyta</taxon>
        <taxon>Spermatophyta</taxon>
        <taxon>Magnoliopsida</taxon>
        <taxon>eudicotyledons</taxon>
        <taxon>Gunneridae</taxon>
        <taxon>Pentapetalae</taxon>
        <taxon>rosids</taxon>
        <taxon>fabids</taxon>
        <taxon>Fabales</taxon>
        <taxon>Fabaceae</taxon>
        <taxon>Papilionoideae</taxon>
        <taxon>50 kb inversion clade</taxon>
        <taxon>NPAAA clade</taxon>
        <taxon>Hologalegina</taxon>
        <taxon>IRL clade</taxon>
        <taxon>Trifolieae</taxon>
        <taxon>Trifolium</taxon>
    </lineage>
</organism>
<feature type="domain" description="Reverse transcriptase zinc-binding" evidence="1">
    <location>
        <begin position="57"/>
        <end position="114"/>
    </location>
</feature>
<keyword evidence="2" id="KW-0067">ATP-binding</keyword>